<dbReference type="Pfam" id="PF01381">
    <property type="entry name" value="HTH_3"/>
    <property type="match status" value="1"/>
</dbReference>
<reference evidence="2 3" key="1">
    <citation type="submission" date="2017-02" db="EMBL/GenBank/DDBJ databases">
        <title>Genome sequence of Microcystis aeruginosa KW.</title>
        <authorList>
            <person name="Oh H.-M."/>
            <person name="Ahn C.-Y."/>
            <person name="Jeong H."/>
            <person name="Srivastava A."/>
            <person name="Lee H.-G."/>
            <person name="Kang S.-R."/>
        </authorList>
    </citation>
    <scope>NUCLEOTIDE SEQUENCE [LARGE SCALE GENOMIC DNA]</scope>
    <source>
        <strain evidence="2 3">KW</strain>
    </source>
</reference>
<evidence type="ECO:0000313" key="3">
    <source>
        <dbReference type="Proteomes" id="UP000189835"/>
    </source>
</evidence>
<evidence type="ECO:0000313" key="2">
    <source>
        <dbReference type="EMBL" id="OPF19759.1"/>
    </source>
</evidence>
<dbReference type="Proteomes" id="UP000189835">
    <property type="component" value="Unassembled WGS sequence"/>
</dbReference>
<name>A0A1V4BYF2_MICAE</name>
<dbReference type="SUPFAM" id="SSF47413">
    <property type="entry name" value="lambda repressor-like DNA-binding domains"/>
    <property type="match status" value="1"/>
</dbReference>
<dbReference type="InterPro" id="IPR001387">
    <property type="entry name" value="Cro/C1-type_HTH"/>
</dbReference>
<dbReference type="GO" id="GO:0003677">
    <property type="term" value="F:DNA binding"/>
    <property type="evidence" value="ECO:0007669"/>
    <property type="project" value="InterPro"/>
</dbReference>
<dbReference type="InterPro" id="IPR010982">
    <property type="entry name" value="Lambda_DNA-bd_dom_sf"/>
</dbReference>
<feature type="domain" description="HTH cro/C1-type" evidence="1">
    <location>
        <begin position="33"/>
        <end position="71"/>
    </location>
</feature>
<evidence type="ECO:0000259" key="1">
    <source>
        <dbReference type="PROSITE" id="PS50943"/>
    </source>
</evidence>
<proteinExistence type="predicted"/>
<protein>
    <recommendedName>
        <fullName evidence="1">HTH cro/C1-type domain-containing protein</fullName>
    </recommendedName>
</protein>
<dbReference type="CDD" id="cd00093">
    <property type="entry name" value="HTH_XRE"/>
    <property type="match status" value="1"/>
</dbReference>
<dbReference type="EMBL" id="MVGR01000002">
    <property type="protein sequence ID" value="OPF19759.1"/>
    <property type="molecule type" value="Genomic_DNA"/>
</dbReference>
<dbReference type="SMART" id="SM00530">
    <property type="entry name" value="HTH_XRE"/>
    <property type="match status" value="1"/>
</dbReference>
<dbReference type="Gene3D" id="1.10.260.40">
    <property type="entry name" value="lambda repressor-like DNA-binding domains"/>
    <property type="match status" value="1"/>
</dbReference>
<accession>A0A1V4BYF2</accession>
<dbReference type="AlphaFoldDB" id="A0A1V4BYF2"/>
<gene>
    <name evidence="2" type="ORF">B1L04_02955</name>
</gene>
<organism evidence="2 3">
    <name type="scientific">Microcystis aeruginosa KW</name>
    <dbReference type="NCBI Taxonomy" id="1960155"/>
    <lineage>
        <taxon>Bacteria</taxon>
        <taxon>Bacillati</taxon>
        <taxon>Cyanobacteriota</taxon>
        <taxon>Cyanophyceae</taxon>
        <taxon>Oscillatoriophycideae</taxon>
        <taxon>Chroococcales</taxon>
        <taxon>Microcystaceae</taxon>
        <taxon>Microcystis</taxon>
    </lineage>
</organism>
<comment type="caution">
    <text evidence="2">The sequence shown here is derived from an EMBL/GenBank/DDBJ whole genome shotgun (WGS) entry which is preliminary data.</text>
</comment>
<dbReference type="PROSITE" id="PS50943">
    <property type="entry name" value="HTH_CROC1"/>
    <property type="match status" value="1"/>
</dbReference>
<sequence>MISHEEKMASLSPERRARIQARAEEALKEIRAIRELRSHLGLTQEEFAERVGVSQSRISRLENGSRGLTFEDFSNFVRSLGGEWYLTVKLPDFGVIQIVGSSDFPNEQSDPQS</sequence>